<gene>
    <name evidence="2" type="ORF">SAMN06297144_2897</name>
</gene>
<keyword evidence="1" id="KW-0472">Membrane</keyword>
<accession>A0A285R0Y6</accession>
<dbReference type="Proteomes" id="UP000219494">
    <property type="component" value="Unassembled WGS sequence"/>
</dbReference>
<keyword evidence="1" id="KW-0812">Transmembrane</keyword>
<feature type="transmembrane region" description="Helical" evidence="1">
    <location>
        <begin position="6"/>
        <end position="24"/>
    </location>
</feature>
<organism evidence="2 3">
    <name type="scientific">Sphingomonas guangdongensis</name>
    <dbReference type="NCBI Taxonomy" id="1141890"/>
    <lineage>
        <taxon>Bacteria</taxon>
        <taxon>Pseudomonadati</taxon>
        <taxon>Pseudomonadota</taxon>
        <taxon>Alphaproteobacteria</taxon>
        <taxon>Sphingomonadales</taxon>
        <taxon>Sphingomonadaceae</taxon>
        <taxon>Sphingomonas</taxon>
    </lineage>
</organism>
<name>A0A285R0Y6_9SPHN</name>
<proteinExistence type="predicted"/>
<dbReference type="RefSeq" id="WP_179641044.1">
    <property type="nucleotide sequence ID" value="NZ_OBMI01000003.1"/>
</dbReference>
<reference evidence="2 3" key="1">
    <citation type="submission" date="2017-07" db="EMBL/GenBank/DDBJ databases">
        <authorList>
            <person name="Sun Z.S."/>
            <person name="Albrecht U."/>
            <person name="Echele G."/>
            <person name="Lee C.C."/>
        </authorList>
    </citation>
    <scope>NUCLEOTIDE SEQUENCE [LARGE SCALE GENOMIC DNA]</scope>
    <source>
        <strain evidence="2 3">CGMCC 1.12672</strain>
    </source>
</reference>
<evidence type="ECO:0000313" key="3">
    <source>
        <dbReference type="Proteomes" id="UP000219494"/>
    </source>
</evidence>
<keyword evidence="1" id="KW-1133">Transmembrane helix</keyword>
<evidence type="ECO:0000256" key="1">
    <source>
        <dbReference type="SAM" id="Phobius"/>
    </source>
</evidence>
<keyword evidence="3" id="KW-1185">Reference proteome</keyword>
<dbReference type="EMBL" id="OBMI01000003">
    <property type="protein sequence ID" value="SOB87761.1"/>
    <property type="molecule type" value="Genomic_DNA"/>
</dbReference>
<feature type="transmembrane region" description="Helical" evidence="1">
    <location>
        <begin position="33"/>
        <end position="50"/>
    </location>
</feature>
<evidence type="ECO:0000313" key="2">
    <source>
        <dbReference type="EMBL" id="SOB87761.1"/>
    </source>
</evidence>
<protein>
    <submittedName>
        <fullName evidence="2">Uncharacterized protein</fullName>
    </submittedName>
</protein>
<sequence length="56" mass="5994">MGPIFNPVLVLAGLFCWCAALFFGRTKRTRERLALGGLLAFALFAASSITDGGFDL</sequence>
<dbReference type="AlphaFoldDB" id="A0A285R0Y6"/>